<sequence>MSQISTCGRQTRSGPCQQMLRPGENCNRNHIDAATPAPSAASDPDDFLDLEGTSFDDDDLASLLEEGIQDPSAVIDDGWGAAQPPPAAPAMPSAPKPALAPWSNAAPATPTGVAPSLRSTASGNPDSYQTQTDAKRAADEDYKGAAEIVVVEHDGQGTYSYRPASKQSSGRSWISHVRTAEGSWYHFDSPENAARFVKIEQSLSRIQQQFLNVVERVATDDHLESVDIANKLANVLTTLRCERDALMPRLSLGGNG</sequence>
<accession>A0A346Y730</accession>
<evidence type="ECO:0000313" key="2">
    <source>
        <dbReference type="EMBL" id="AXV10277.1"/>
    </source>
</evidence>
<feature type="compositionally biased region" description="Pro residues" evidence="1">
    <location>
        <begin position="83"/>
        <end position="95"/>
    </location>
</feature>
<dbReference type="AlphaFoldDB" id="A0A346Y730"/>
<feature type="compositionally biased region" description="Low complexity" evidence="1">
    <location>
        <begin position="32"/>
        <end position="42"/>
    </location>
</feature>
<gene>
    <name evidence="2" type="ORF">DVS28_b0537</name>
</gene>
<evidence type="ECO:0000256" key="1">
    <source>
        <dbReference type="SAM" id="MobiDB-lite"/>
    </source>
</evidence>
<name>A0A346Y730_9ACTN</name>
<feature type="compositionally biased region" description="Polar residues" evidence="1">
    <location>
        <begin position="117"/>
        <end position="132"/>
    </location>
</feature>
<keyword evidence="3" id="KW-1185">Reference proteome</keyword>
<feature type="compositionally biased region" description="Polar residues" evidence="1">
    <location>
        <begin position="1"/>
        <end position="16"/>
    </location>
</feature>
<dbReference type="EMBL" id="CP031166">
    <property type="protein sequence ID" value="AXV10277.1"/>
    <property type="molecule type" value="Genomic_DNA"/>
</dbReference>
<proteinExistence type="predicted"/>
<dbReference type="RefSeq" id="WP_164711201.1">
    <property type="nucleotide sequence ID" value="NZ_CP031166.1"/>
</dbReference>
<keyword evidence="2" id="KW-0614">Plasmid</keyword>
<protein>
    <submittedName>
        <fullName evidence="2">Uncharacterized protein</fullName>
    </submittedName>
</protein>
<dbReference type="KEGG" id="euz:DVS28_b0537"/>
<dbReference type="Proteomes" id="UP000264006">
    <property type="component" value="Plasmid pEDY32-46I"/>
</dbReference>
<reference evidence="2 3" key="1">
    <citation type="submission" date="2018-09" db="EMBL/GenBank/DDBJ databases">
        <title>Complete genome sequence of Euzebya sp. DY32-46 isolated from seawater of Pacific Ocean.</title>
        <authorList>
            <person name="Xu L."/>
            <person name="Wu Y.-H."/>
            <person name="Xu X.-W."/>
        </authorList>
    </citation>
    <scope>NUCLEOTIDE SEQUENCE [LARGE SCALE GENOMIC DNA]</scope>
    <source>
        <strain evidence="2 3">DY32-46</strain>
        <plasmid evidence="3">pedy32-46i</plasmid>
    </source>
</reference>
<feature type="compositionally biased region" description="Acidic residues" evidence="1">
    <location>
        <begin position="43"/>
        <end position="60"/>
    </location>
</feature>
<organism evidence="2 3">
    <name type="scientific">Euzebya pacifica</name>
    <dbReference type="NCBI Taxonomy" id="1608957"/>
    <lineage>
        <taxon>Bacteria</taxon>
        <taxon>Bacillati</taxon>
        <taxon>Actinomycetota</taxon>
        <taxon>Nitriliruptoria</taxon>
        <taxon>Euzebyales</taxon>
    </lineage>
</organism>
<feature type="region of interest" description="Disordered" evidence="1">
    <location>
        <begin position="1"/>
        <end position="140"/>
    </location>
</feature>
<evidence type="ECO:0000313" key="3">
    <source>
        <dbReference type="Proteomes" id="UP000264006"/>
    </source>
</evidence>
<geneLocation type="plasmid" evidence="3">
    <name>pedy32-46i</name>
</geneLocation>